<proteinExistence type="inferred from homology"/>
<keyword evidence="8" id="KW-1185">Reference proteome</keyword>
<dbReference type="GO" id="GO:0005524">
    <property type="term" value="F:ATP binding"/>
    <property type="evidence" value="ECO:0007669"/>
    <property type="project" value="UniProtKB-KW"/>
</dbReference>
<evidence type="ECO:0000256" key="5">
    <source>
        <dbReference type="ARBA" id="ARBA00022970"/>
    </source>
</evidence>
<dbReference type="InterPro" id="IPR003439">
    <property type="entry name" value="ABC_transporter-like_ATP-bd"/>
</dbReference>
<evidence type="ECO:0000313" key="7">
    <source>
        <dbReference type="EMBL" id="GAA4742218.1"/>
    </source>
</evidence>
<dbReference type="InterPro" id="IPR017871">
    <property type="entry name" value="ABC_transporter-like_CS"/>
</dbReference>
<feature type="domain" description="ABC transporter" evidence="6">
    <location>
        <begin position="6"/>
        <end position="242"/>
    </location>
</feature>
<evidence type="ECO:0000313" key="8">
    <source>
        <dbReference type="Proteomes" id="UP001499882"/>
    </source>
</evidence>
<dbReference type="SUPFAM" id="SSF52540">
    <property type="entry name" value="P-loop containing nucleoside triphosphate hydrolases"/>
    <property type="match status" value="1"/>
</dbReference>
<dbReference type="PANTHER" id="PTHR43820:SF4">
    <property type="entry name" value="HIGH-AFFINITY BRANCHED-CHAIN AMINO ACID TRANSPORT ATP-BINDING PROTEIN LIVF"/>
    <property type="match status" value="1"/>
</dbReference>
<name>A0ABP8YZK1_9ACTN</name>
<accession>A0ABP8YZK1</accession>
<organism evidence="7 8">
    <name type="scientific">Nocardioides endophyticus</name>
    <dbReference type="NCBI Taxonomy" id="1353775"/>
    <lineage>
        <taxon>Bacteria</taxon>
        <taxon>Bacillati</taxon>
        <taxon>Actinomycetota</taxon>
        <taxon>Actinomycetes</taxon>
        <taxon>Propionibacteriales</taxon>
        <taxon>Nocardioidaceae</taxon>
        <taxon>Nocardioides</taxon>
    </lineage>
</organism>
<evidence type="ECO:0000256" key="4">
    <source>
        <dbReference type="ARBA" id="ARBA00022840"/>
    </source>
</evidence>
<dbReference type="SMART" id="SM00382">
    <property type="entry name" value="AAA"/>
    <property type="match status" value="1"/>
</dbReference>
<dbReference type="RefSeq" id="WP_345527489.1">
    <property type="nucleotide sequence ID" value="NZ_BAABKN010000015.1"/>
</dbReference>
<comment type="similarity">
    <text evidence="1">Belongs to the ABC transporter superfamily.</text>
</comment>
<evidence type="ECO:0000256" key="3">
    <source>
        <dbReference type="ARBA" id="ARBA00022741"/>
    </source>
</evidence>
<dbReference type="Gene3D" id="3.40.50.300">
    <property type="entry name" value="P-loop containing nucleotide triphosphate hydrolases"/>
    <property type="match status" value="1"/>
</dbReference>
<dbReference type="PROSITE" id="PS00211">
    <property type="entry name" value="ABC_TRANSPORTER_1"/>
    <property type="match status" value="1"/>
</dbReference>
<comment type="caution">
    <text evidence="7">The sequence shown here is derived from an EMBL/GenBank/DDBJ whole genome shotgun (WGS) entry which is preliminary data.</text>
</comment>
<dbReference type="PROSITE" id="PS50893">
    <property type="entry name" value="ABC_TRANSPORTER_2"/>
    <property type="match status" value="1"/>
</dbReference>
<dbReference type="PANTHER" id="PTHR43820">
    <property type="entry name" value="HIGH-AFFINITY BRANCHED-CHAIN AMINO ACID TRANSPORT ATP-BINDING PROTEIN LIVF"/>
    <property type="match status" value="1"/>
</dbReference>
<keyword evidence="3" id="KW-0547">Nucleotide-binding</keyword>
<dbReference type="Proteomes" id="UP001499882">
    <property type="component" value="Unassembled WGS sequence"/>
</dbReference>
<evidence type="ECO:0000256" key="2">
    <source>
        <dbReference type="ARBA" id="ARBA00022448"/>
    </source>
</evidence>
<keyword evidence="4 7" id="KW-0067">ATP-binding</keyword>
<evidence type="ECO:0000259" key="6">
    <source>
        <dbReference type="PROSITE" id="PS50893"/>
    </source>
</evidence>
<evidence type="ECO:0000256" key="1">
    <source>
        <dbReference type="ARBA" id="ARBA00005417"/>
    </source>
</evidence>
<dbReference type="InterPro" id="IPR052156">
    <property type="entry name" value="BCAA_Transport_ATP-bd_LivF"/>
</dbReference>
<protein>
    <submittedName>
        <fullName evidence="7">ABC transporter ATP-binding protein</fullName>
    </submittedName>
</protein>
<reference evidence="8" key="1">
    <citation type="journal article" date="2019" name="Int. J. Syst. Evol. Microbiol.">
        <title>The Global Catalogue of Microorganisms (GCM) 10K type strain sequencing project: providing services to taxonomists for standard genome sequencing and annotation.</title>
        <authorList>
            <consortium name="The Broad Institute Genomics Platform"/>
            <consortium name="The Broad Institute Genome Sequencing Center for Infectious Disease"/>
            <person name="Wu L."/>
            <person name="Ma J."/>
        </authorList>
    </citation>
    <scope>NUCLEOTIDE SEQUENCE [LARGE SCALE GENOMIC DNA]</scope>
    <source>
        <strain evidence="8">JCM 18532</strain>
    </source>
</reference>
<dbReference type="EMBL" id="BAABKN010000015">
    <property type="protein sequence ID" value="GAA4742218.1"/>
    <property type="molecule type" value="Genomic_DNA"/>
</dbReference>
<keyword evidence="2" id="KW-0813">Transport</keyword>
<keyword evidence="5" id="KW-0029">Amino-acid transport</keyword>
<dbReference type="InterPro" id="IPR003593">
    <property type="entry name" value="AAA+_ATPase"/>
</dbReference>
<dbReference type="InterPro" id="IPR027417">
    <property type="entry name" value="P-loop_NTPase"/>
</dbReference>
<dbReference type="Pfam" id="PF00005">
    <property type="entry name" value="ABC_tran"/>
    <property type="match status" value="1"/>
</dbReference>
<gene>
    <name evidence="7" type="ORF">GCM10023350_28720</name>
</gene>
<sequence>MAEQLLKVNKVDAGYRRGAHAIRDINLGLHAGDALGVVGMNGAGKSTLMATIAGRLVPENGTVELEGRDLGRMSPDRRARQGLVLLPEGHQVIGALTVEQNLLVASGARTFRGARRRLAAVADLVYGLFPILADRADQLAGLMSGGEQQMLSIGRALVTGPRLLLLDEPSLGLAPAVVDRIYDALTDLRREQLSLVVVEQNDTRLRNLCNKIVVLNSGVVTLSAATEDTDKDAIRRAYFGASHLPGDAVLASHEAEGDSHVQG</sequence>